<feature type="non-terminal residue" evidence="1">
    <location>
        <position position="1"/>
    </location>
</feature>
<name>A0AC59YPH4_RANTA</name>
<reference evidence="1" key="2">
    <citation type="submission" date="2025-03" db="EMBL/GenBank/DDBJ databases">
        <authorList>
            <consortium name="ELIXIR-Norway"/>
            <consortium name="Elixir Norway"/>
        </authorList>
    </citation>
    <scope>NUCLEOTIDE SEQUENCE</scope>
</reference>
<evidence type="ECO:0000313" key="1">
    <source>
        <dbReference type="EMBL" id="CAM9849613.1"/>
    </source>
</evidence>
<reference evidence="1" key="1">
    <citation type="submission" date="2023-05" db="EMBL/GenBank/DDBJ databases">
        <authorList>
            <consortium name="ELIXIR-Norway"/>
        </authorList>
    </citation>
    <scope>NUCLEOTIDE SEQUENCE</scope>
</reference>
<dbReference type="EMBL" id="OX596103">
    <property type="protein sequence ID" value="CAM9849613.1"/>
    <property type="molecule type" value="Genomic_DNA"/>
</dbReference>
<evidence type="ECO:0000313" key="2">
    <source>
        <dbReference type="Proteomes" id="UP001162501"/>
    </source>
</evidence>
<protein>
    <submittedName>
        <fullName evidence="1">Uncharacterized protein</fullName>
    </submittedName>
</protein>
<accession>A0AC59YPH4</accession>
<dbReference type="Proteomes" id="UP001162501">
    <property type="component" value="Chromosome 19"/>
</dbReference>
<proteinExistence type="predicted"/>
<organism evidence="1 2">
    <name type="scientific">Rangifer tarandus platyrhynchus</name>
    <name type="common">Svalbard reindeer</name>
    <dbReference type="NCBI Taxonomy" id="3082113"/>
    <lineage>
        <taxon>Eukaryota</taxon>
        <taxon>Metazoa</taxon>
        <taxon>Chordata</taxon>
        <taxon>Craniata</taxon>
        <taxon>Vertebrata</taxon>
        <taxon>Euteleostomi</taxon>
        <taxon>Mammalia</taxon>
        <taxon>Eutheria</taxon>
        <taxon>Laurasiatheria</taxon>
        <taxon>Artiodactyla</taxon>
        <taxon>Ruminantia</taxon>
        <taxon>Pecora</taxon>
        <taxon>Cervidae</taxon>
        <taxon>Odocoileinae</taxon>
        <taxon>Rangifer</taxon>
    </lineage>
</organism>
<sequence length="66" mass="7805">VMADRESQIYFHLSITDPVRALLERGWHFPRQYLVSPLVKNYHAIWNEAIYSFHRSCGANYQPIPT</sequence>
<gene>
    <name evidence="1" type="ORF">MRATA1EN22A_LOCUS8329</name>
</gene>